<dbReference type="InterPro" id="IPR010905">
    <property type="entry name" value="Glyco_hydro_88"/>
</dbReference>
<dbReference type="PANTHER" id="PTHR36845:SF1">
    <property type="entry name" value="HYDROLASE, PUTATIVE (AFU_ORTHOLOGUE AFUA_7G05090)-RELATED"/>
    <property type="match status" value="1"/>
</dbReference>
<accession>B6VTD9</accession>
<feature type="binding site" evidence="4">
    <location>
        <position position="270"/>
    </location>
    <ligand>
        <name>substrate</name>
    </ligand>
</feature>
<dbReference type="Proteomes" id="UP000004849">
    <property type="component" value="Unassembled WGS sequence"/>
</dbReference>
<feature type="binding site" evidence="4">
    <location>
        <position position="274"/>
    </location>
    <ligand>
        <name>substrate</name>
    </ligand>
</feature>
<keyword evidence="1" id="KW-0378">Hydrolase</keyword>
<evidence type="ECO:0000256" key="1">
    <source>
        <dbReference type="ARBA" id="ARBA00022801"/>
    </source>
</evidence>
<dbReference type="AlphaFoldDB" id="B6VTD9"/>
<dbReference type="InterPro" id="IPR008928">
    <property type="entry name" value="6-hairpin_glycosidase_sf"/>
</dbReference>
<protein>
    <recommendedName>
        <fullName evidence="7">DUF4995 domain-containing protein</fullName>
    </recommendedName>
</protein>
<dbReference type="PANTHER" id="PTHR36845">
    <property type="entry name" value="HYDROLASE, PUTATIVE (AFU_ORTHOLOGUE AFUA_7G05090)-RELATED"/>
    <property type="match status" value="1"/>
</dbReference>
<dbReference type="Gene3D" id="1.50.10.10">
    <property type="match status" value="1"/>
</dbReference>
<reference evidence="5 6" key="2">
    <citation type="submission" date="2008-10" db="EMBL/GenBank/DDBJ databases">
        <authorList>
            <person name="Fulton L."/>
            <person name="Clifton S."/>
            <person name="Fulton B."/>
            <person name="Xu J."/>
            <person name="Minx P."/>
            <person name="Pepin K.H."/>
            <person name="Johnson M."/>
            <person name="Thiruvilangam P."/>
            <person name="Bhonagiri V."/>
            <person name="Nash W.E."/>
            <person name="Mardis E.R."/>
            <person name="Wilson R.K."/>
        </authorList>
    </citation>
    <scope>NUCLEOTIDE SEQUENCE [LARGE SCALE GENOMIC DNA]</scope>
    <source>
        <strain evidence="5 6">DSM 17855</strain>
    </source>
</reference>
<feature type="binding site" evidence="4">
    <location>
        <position position="258"/>
    </location>
    <ligand>
        <name>substrate</name>
    </ligand>
</feature>
<feature type="binding site" evidence="4">
    <location>
        <position position="198"/>
    </location>
    <ligand>
        <name>substrate</name>
    </ligand>
</feature>
<dbReference type="GO" id="GO:0000272">
    <property type="term" value="P:polysaccharide catabolic process"/>
    <property type="evidence" value="ECO:0007669"/>
    <property type="project" value="TreeGrafter"/>
</dbReference>
<dbReference type="EMBL" id="ABWZ01000013">
    <property type="protein sequence ID" value="EEB26770.1"/>
    <property type="molecule type" value="Genomic_DNA"/>
</dbReference>
<dbReference type="CAZy" id="GH88">
    <property type="family name" value="Glycoside Hydrolase Family 88"/>
</dbReference>
<evidence type="ECO:0000256" key="3">
    <source>
        <dbReference type="PIRSR" id="PIRSR610905-1"/>
    </source>
</evidence>
<reference evidence="5 6" key="1">
    <citation type="submission" date="2008-10" db="EMBL/GenBank/DDBJ databases">
        <title>Draft genome sequence of Bacteroides dorei (DSM 17855).</title>
        <authorList>
            <person name="Sudarsanam P."/>
            <person name="Ley R."/>
            <person name="Guruge J."/>
            <person name="Turnbaugh P.J."/>
            <person name="Mahowald M."/>
            <person name="Liep D."/>
            <person name="Gordon J."/>
        </authorList>
    </citation>
    <scope>NUCLEOTIDE SEQUENCE [LARGE SCALE GENOMIC DNA]</scope>
    <source>
        <strain evidence="5 6">DSM 17855</strain>
    </source>
</reference>
<sequence>MPIGSVSISKKERIIMNTKNLLVGIGLCLLSACTEVDNKLEVDRALEYCDRQVHRTLEVMHGKGREVDYTMMPRNIMDGQSDWNYRKVSKEEWCGGFWPGILWYDYEYTQDPKIKEEAEKFTASLKFLSEIPAYDHDFGFLVFCSYGNGYRLTGNPEYKQVIINTADSLSALFNPRVGTMLSWPRNVKMFGGHNTIMDNMINLEMLFWAAKNGGNPYLFDIAVAHADKTMKYHFRPDYTSYHVAVYDTLTGEFIKGVTHQGYSDDSMWARGQAWAIYGYTVVYRETKDVRYLDFVQKVTDVYLKNLPEDYIPYWDFNDPSIPDAPRDASAACVVASALLELSGYLPAEKALEYKQAAVKMLTSLSSDKYQCGESKPAFLLHSTGHLPAESEIDASIIYADYYYMEALLRLKRLTENKPVIDE</sequence>
<dbReference type="HOGENOM" id="CLU_027158_0_0_10"/>
<dbReference type="InterPro" id="IPR052369">
    <property type="entry name" value="UG_Glycosaminoglycan_Hydrolase"/>
</dbReference>
<evidence type="ECO:0000256" key="2">
    <source>
        <dbReference type="ARBA" id="ARBA00038358"/>
    </source>
</evidence>
<evidence type="ECO:0000256" key="4">
    <source>
        <dbReference type="PIRSR" id="PIRSR610905-2"/>
    </source>
</evidence>
<proteinExistence type="inferred from homology"/>
<feature type="binding site" evidence="4">
    <location>
        <position position="137"/>
    </location>
    <ligand>
        <name>substrate</name>
    </ligand>
</feature>
<evidence type="ECO:0000313" key="5">
    <source>
        <dbReference type="EMBL" id="EEB26770.1"/>
    </source>
</evidence>
<dbReference type="InterPro" id="IPR012341">
    <property type="entry name" value="6hp_glycosidase-like_sf"/>
</dbReference>
<name>B6VTD9_9BACT</name>
<dbReference type="Pfam" id="PF07470">
    <property type="entry name" value="Glyco_hydro_88"/>
    <property type="match status" value="1"/>
</dbReference>
<comment type="similarity">
    <text evidence="2">Belongs to the glycosyl hydrolase 88 family.</text>
</comment>
<dbReference type="GO" id="GO:0052757">
    <property type="term" value="F:chondroitin hydrolase activity"/>
    <property type="evidence" value="ECO:0007669"/>
    <property type="project" value="TreeGrafter"/>
</dbReference>
<organism evidence="5 6">
    <name type="scientific">Phocaeicola dorei DSM 17855</name>
    <dbReference type="NCBI Taxonomy" id="483217"/>
    <lineage>
        <taxon>Bacteria</taxon>
        <taxon>Pseudomonadati</taxon>
        <taxon>Bacteroidota</taxon>
        <taxon>Bacteroidia</taxon>
        <taxon>Bacteroidales</taxon>
        <taxon>Bacteroidaceae</taxon>
        <taxon>Phocaeicola</taxon>
    </lineage>
</organism>
<evidence type="ECO:0008006" key="7">
    <source>
        <dbReference type="Google" id="ProtNLM"/>
    </source>
</evidence>
<feature type="active site" description="Nucleophile" evidence="3">
    <location>
        <position position="137"/>
    </location>
</feature>
<dbReference type="SUPFAM" id="SSF48208">
    <property type="entry name" value="Six-hairpin glycosidases"/>
    <property type="match status" value="1"/>
</dbReference>
<evidence type="ECO:0000313" key="6">
    <source>
        <dbReference type="Proteomes" id="UP000004849"/>
    </source>
</evidence>
<feature type="active site" description="Proton donor" evidence="3">
    <location>
        <position position="198"/>
    </location>
</feature>
<gene>
    <name evidence="5" type="ORF">BACDOR_00456</name>
</gene>
<feature type="binding site" evidence="4">
    <location>
        <position position="256"/>
    </location>
    <ligand>
        <name>substrate</name>
    </ligand>
</feature>